<evidence type="ECO:0000313" key="2">
    <source>
        <dbReference type="EMBL" id="MDJ1479444.1"/>
    </source>
</evidence>
<dbReference type="SUPFAM" id="SSF56925">
    <property type="entry name" value="OMPA-like"/>
    <property type="match status" value="1"/>
</dbReference>
<feature type="signal peptide" evidence="1">
    <location>
        <begin position="1"/>
        <end position="22"/>
    </location>
</feature>
<name>A0AAE3U459_9BACT</name>
<dbReference type="AlphaFoldDB" id="A0AAE3U459"/>
<evidence type="ECO:0008006" key="4">
    <source>
        <dbReference type="Google" id="ProtNLM"/>
    </source>
</evidence>
<accession>A0AAE3U459</accession>
<dbReference type="Gene3D" id="2.40.160.20">
    <property type="match status" value="1"/>
</dbReference>
<comment type="caution">
    <text evidence="2">The sequence shown here is derived from an EMBL/GenBank/DDBJ whole genome shotgun (WGS) entry which is preliminary data.</text>
</comment>
<sequence>MKKVTILAFALFAMMTPALVKAQSETYKLFKVDVGAGYGFGKAKGVLFYAEPKFNLHDNFAAGLRFEGAILGNVSGNDQYASADISAIGSYALTGDYYVGTNGFRPFGGLGVGLFNMGSVSVDSETSEAPEMSVGTKFGVVPRIGFEAGHFRLGLEYNLITGQPSDFNRNYFSLKLGAVIGGGKK</sequence>
<proteinExistence type="predicted"/>
<reference evidence="2" key="1">
    <citation type="submission" date="2023-05" db="EMBL/GenBank/DDBJ databases">
        <authorList>
            <person name="Zhang X."/>
        </authorList>
    </citation>
    <scope>NUCLEOTIDE SEQUENCE</scope>
    <source>
        <strain evidence="2">YF14B1</strain>
    </source>
</reference>
<protein>
    <recommendedName>
        <fullName evidence="4">Outer membrane protein beta-barrel domain-containing protein</fullName>
    </recommendedName>
</protein>
<organism evidence="2 3">
    <name type="scientific">Xanthocytophaga flava</name>
    <dbReference type="NCBI Taxonomy" id="3048013"/>
    <lineage>
        <taxon>Bacteria</taxon>
        <taxon>Pseudomonadati</taxon>
        <taxon>Bacteroidota</taxon>
        <taxon>Cytophagia</taxon>
        <taxon>Cytophagales</taxon>
        <taxon>Rhodocytophagaceae</taxon>
        <taxon>Xanthocytophaga</taxon>
    </lineage>
</organism>
<dbReference type="EMBL" id="JASJOS010000001">
    <property type="protein sequence ID" value="MDJ1479444.1"/>
    <property type="molecule type" value="Genomic_DNA"/>
</dbReference>
<dbReference type="Proteomes" id="UP001241110">
    <property type="component" value="Unassembled WGS sequence"/>
</dbReference>
<gene>
    <name evidence="2" type="ORF">QNI16_03040</name>
</gene>
<dbReference type="InterPro" id="IPR011250">
    <property type="entry name" value="OMP/PagP_B-barrel"/>
</dbReference>
<evidence type="ECO:0000256" key="1">
    <source>
        <dbReference type="SAM" id="SignalP"/>
    </source>
</evidence>
<evidence type="ECO:0000313" key="3">
    <source>
        <dbReference type="Proteomes" id="UP001241110"/>
    </source>
</evidence>
<keyword evidence="1" id="KW-0732">Signal</keyword>
<dbReference type="RefSeq" id="WP_313975622.1">
    <property type="nucleotide sequence ID" value="NZ_JASJOS010000001.1"/>
</dbReference>
<feature type="chain" id="PRO_5042105378" description="Outer membrane protein beta-barrel domain-containing protein" evidence="1">
    <location>
        <begin position="23"/>
        <end position="185"/>
    </location>
</feature>